<reference evidence="1" key="1">
    <citation type="submission" date="2020-08" db="EMBL/GenBank/DDBJ databases">
        <authorList>
            <person name="Cejkova D."/>
            <person name="Kubasova T."/>
            <person name="Jahodarova E."/>
            <person name="Rychlik I."/>
        </authorList>
    </citation>
    <scope>NUCLEOTIDE SEQUENCE</scope>
    <source>
        <strain evidence="1">An420c</strain>
    </source>
</reference>
<dbReference type="SUPFAM" id="SSF55073">
    <property type="entry name" value="Nucleotide cyclase"/>
    <property type="match status" value="1"/>
</dbReference>
<keyword evidence="2" id="KW-1185">Reference proteome</keyword>
<dbReference type="Gene3D" id="3.30.70.270">
    <property type="match status" value="1"/>
</dbReference>
<dbReference type="InterPro" id="IPR052163">
    <property type="entry name" value="DGC-Regulatory_Protein"/>
</dbReference>
<dbReference type="CDD" id="cd01949">
    <property type="entry name" value="GGDEF"/>
    <property type="match status" value="1"/>
</dbReference>
<dbReference type="Pfam" id="PF00990">
    <property type="entry name" value="GGDEF"/>
    <property type="match status" value="1"/>
</dbReference>
<reference evidence="1" key="2">
    <citation type="journal article" date="2021" name="Sci. Rep.">
        <title>The distribution of antibiotic resistance genes in chicken gut microbiota commensals.</title>
        <authorList>
            <person name="Juricova H."/>
            <person name="Matiasovicova J."/>
            <person name="Kubasova T."/>
            <person name="Cejkova D."/>
            <person name="Rychlik I."/>
        </authorList>
    </citation>
    <scope>NUCLEOTIDE SEQUENCE</scope>
    <source>
        <strain evidence="1">An420c</strain>
    </source>
</reference>
<dbReference type="AlphaFoldDB" id="A0A938X007"/>
<dbReference type="Proteomes" id="UP000713880">
    <property type="component" value="Unassembled WGS sequence"/>
</dbReference>
<protein>
    <submittedName>
        <fullName evidence="1">GGDEF domain-containing protein</fullName>
    </submittedName>
</protein>
<dbReference type="PROSITE" id="PS50887">
    <property type="entry name" value="GGDEF"/>
    <property type="match status" value="1"/>
</dbReference>
<dbReference type="InterPro" id="IPR000160">
    <property type="entry name" value="GGDEF_dom"/>
</dbReference>
<sequence>MRKLYQRLVLLYLISALLFVLLFAVSLYLRGRKENGYYLYQLLGAVDSNLEEAAGEYEEEVRHLSGEYTTYAREVAYILAREERMAQADGLETLRELMDVGAISLLDEKGEVVATTEESLQGSRVDPECMDGEGKTCVQVDEPDFWDRPAYFYVVAPMENVEGGSFAGVRIDVDIESSRLTSGAERVRDTLKRATTEYDTSILAAGKARGLIIGITENNRQEIEFEQVQEGNEMVEFMDALPEGEPVVLKINGEWQSVVVRERHDMYLAAFTAMDQVAADMRTTLVAGLCAVAVISGLTIFMVRVFVRKYLFDHFRQIQTGIYDVLEGKRNLAEEDSEIPELKPLAEMIFRLEREYMEKAEGLTRMEGELSAAKNEADYDRLTGLYNRNGFEQRAENYLQSGRAEGALLLFDLDDFKKVNDREGHPAGDQVLITFARCLTDTFRKEDVIARLGGDEFVVLLPGRISKDILEEKFRALFDRVHETFGDREEARRVSVSAGAVLADDTVREYEDLYACADTALYIAKDLGKARYYINDKKIRCMRRECIGCREDCPRSRILKGERK</sequence>
<dbReference type="EMBL" id="JACJLV010000018">
    <property type="protein sequence ID" value="MBM6826816.1"/>
    <property type="molecule type" value="Genomic_DNA"/>
</dbReference>
<dbReference type="NCBIfam" id="TIGR00254">
    <property type="entry name" value="GGDEF"/>
    <property type="match status" value="1"/>
</dbReference>
<dbReference type="InterPro" id="IPR043128">
    <property type="entry name" value="Rev_trsase/Diguanyl_cyclase"/>
</dbReference>
<accession>A0A938X007</accession>
<comment type="caution">
    <text evidence="1">The sequence shown here is derived from an EMBL/GenBank/DDBJ whole genome shotgun (WGS) entry which is preliminary data.</text>
</comment>
<organism evidence="1 2">
    <name type="scientific">Mordavella massiliensis</name>
    <dbReference type="NCBI Taxonomy" id="1871024"/>
    <lineage>
        <taxon>Bacteria</taxon>
        <taxon>Bacillati</taxon>
        <taxon>Bacillota</taxon>
        <taxon>Clostridia</taxon>
        <taxon>Eubacteriales</taxon>
        <taxon>Clostridiaceae</taxon>
        <taxon>Mordavella</taxon>
    </lineage>
</organism>
<dbReference type="SMART" id="SM00267">
    <property type="entry name" value="GGDEF"/>
    <property type="match status" value="1"/>
</dbReference>
<evidence type="ECO:0000313" key="1">
    <source>
        <dbReference type="EMBL" id="MBM6826816.1"/>
    </source>
</evidence>
<dbReference type="RefSeq" id="WP_275553017.1">
    <property type="nucleotide sequence ID" value="NZ_JACJLV010000018.1"/>
</dbReference>
<gene>
    <name evidence="1" type="ORF">H6A13_06845</name>
</gene>
<dbReference type="PANTHER" id="PTHR46663">
    <property type="entry name" value="DIGUANYLATE CYCLASE DGCT-RELATED"/>
    <property type="match status" value="1"/>
</dbReference>
<proteinExistence type="predicted"/>
<evidence type="ECO:0000313" key="2">
    <source>
        <dbReference type="Proteomes" id="UP000713880"/>
    </source>
</evidence>
<dbReference type="InterPro" id="IPR029787">
    <property type="entry name" value="Nucleotide_cyclase"/>
</dbReference>
<name>A0A938X007_9CLOT</name>
<dbReference type="PANTHER" id="PTHR46663:SF4">
    <property type="entry name" value="DIGUANYLATE CYCLASE DGCT-RELATED"/>
    <property type="match status" value="1"/>
</dbReference>